<reference evidence="10 11" key="3">
    <citation type="submission" date="2020-08" db="EMBL/GenBank/DDBJ databases">
        <title>Genomic Encyclopedia of Type Strains, Phase IV (KMG-IV): sequencing the most valuable type-strain genomes for metagenomic binning, comparative biology and taxonomic classification.</title>
        <authorList>
            <person name="Goeker M."/>
        </authorList>
    </citation>
    <scope>NUCLEOTIDE SEQUENCE [LARGE SCALE GENOMIC DNA]</scope>
    <source>
        <strain evidence="10 11">DSM 24105</strain>
    </source>
</reference>
<keyword evidence="5" id="KW-0663">Pyridoxal phosphate</keyword>
<dbReference type="EMBL" id="JACIDN010000001">
    <property type="protein sequence ID" value="MBB3900709.1"/>
    <property type="molecule type" value="Genomic_DNA"/>
</dbReference>
<dbReference type="Pfam" id="PF00266">
    <property type="entry name" value="Aminotran_5"/>
    <property type="match status" value="1"/>
</dbReference>
<feature type="region of interest" description="Disordered" evidence="7">
    <location>
        <begin position="42"/>
        <end position="86"/>
    </location>
</feature>
<evidence type="ECO:0000256" key="2">
    <source>
        <dbReference type="ARBA" id="ARBA00010447"/>
    </source>
</evidence>
<dbReference type="Gene3D" id="3.40.640.10">
    <property type="entry name" value="Type I PLP-dependent aspartate aminotransferase-like (Major domain)"/>
    <property type="match status" value="1"/>
</dbReference>
<feature type="compositionally biased region" description="Low complexity" evidence="7">
    <location>
        <begin position="42"/>
        <end position="54"/>
    </location>
</feature>
<comment type="cofactor">
    <cofactor evidence="1">
        <name>pyridoxal 5'-phosphate</name>
        <dbReference type="ChEBI" id="CHEBI:597326"/>
    </cofactor>
</comment>
<organism evidence="10 11">
    <name type="scientific">Methylobacterium brachythecii</name>
    <dbReference type="NCBI Taxonomy" id="1176177"/>
    <lineage>
        <taxon>Bacteria</taxon>
        <taxon>Pseudomonadati</taxon>
        <taxon>Pseudomonadota</taxon>
        <taxon>Alphaproteobacteria</taxon>
        <taxon>Hyphomicrobiales</taxon>
        <taxon>Methylobacteriaceae</taxon>
        <taxon>Methylobacterium</taxon>
    </lineage>
</organism>
<name>A0A7W6F4Z9_9HYPH</name>
<comment type="similarity">
    <text evidence="2">Belongs to the class-V pyridoxal-phosphate-dependent aminotransferase family. Csd subfamily.</text>
</comment>
<dbReference type="Gene3D" id="3.90.1150.10">
    <property type="entry name" value="Aspartate Aminotransferase, domain 1"/>
    <property type="match status" value="1"/>
</dbReference>
<evidence type="ECO:0000256" key="1">
    <source>
        <dbReference type="ARBA" id="ARBA00001933"/>
    </source>
</evidence>
<dbReference type="GO" id="GO:0031071">
    <property type="term" value="F:cysteine desulfurase activity"/>
    <property type="evidence" value="ECO:0007669"/>
    <property type="project" value="UniProtKB-EC"/>
</dbReference>
<evidence type="ECO:0000256" key="5">
    <source>
        <dbReference type="ARBA" id="ARBA00022898"/>
    </source>
</evidence>
<evidence type="ECO:0000256" key="7">
    <source>
        <dbReference type="SAM" id="MobiDB-lite"/>
    </source>
</evidence>
<reference evidence="9" key="4">
    <citation type="submission" date="2023-01" db="EMBL/GenBank/DDBJ databases">
        <title>Draft genome sequence of Methylobacterium brachythecii strain NBRC 107710.</title>
        <authorList>
            <person name="Sun Q."/>
            <person name="Mori K."/>
        </authorList>
    </citation>
    <scope>NUCLEOTIDE SEQUENCE</scope>
    <source>
        <strain evidence="9">NBRC 107710</strain>
    </source>
</reference>
<dbReference type="EMBL" id="BSPG01000005">
    <property type="protein sequence ID" value="GLS43586.1"/>
    <property type="molecule type" value="Genomic_DNA"/>
</dbReference>
<keyword evidence="10" id="KW-0456">Lyase</keyword>
<feature type="region of interest" description="Disordered" evidence="7">
    <location>
        <begin position="194"/>
        <end position="259"/>
    </location>
</feature>
<dbReference type="InterPro" id="IPR015421">
    <property type="entry name" value="PyrdxlP-dep_Trfase_major"/>
</dbReference>
<dbReference type="GO" id="GO:0006534">
    <property type="term" value="P:cysteine metabolic process"/>
    <property type="evidence" value="ECO:0007669"/>
    <property type="project" value="InterPro"/>
</dbReference>
<comment type="catalytic activity">
    <reaction evidence="6">
        <text>(sulfur carrier)-H + L-cysteine = (sulfur carrier)-SH + L-alanine</text>
        <dbReference type="Rhea" id="RHEA:43892"/>
        <dbReference type="Rhea" id="RHEA-COMP:14737"/>
        <dbReference type="Rhea" id="RHEA-COMP:14739"/>
        <dbReference type="ChEBI" id="CHEBI:29917"/>
        <dbReference type="ChEBI" id="CHEBI:35235"/>
        <dbReference type="ChEBI" id="CHEBI:57972"/>
        <dbReference type="ChEBI" id="CHEBI:64428"/>
        <dbReference type="EC" id="2.8.1.7"/>
    </reaction>
</comment>
<proteinExistence type="inferred from homology"/>
<reference evidence="12" key="2">
    <citation type="journal article" date="2019" name="Int. J. Syst. Evol. Microbiol.">
        <title>The Global Catalogue of Microorganisms (GCM) 10K type strain sequencing project: providing services to taxonomists for standard genome sequencing and annotation.</title>
        <authorList>
            <consortium name="The Broad Institute Genomics Platform"/>
            <consortium name="The Broad Institute Genome Sequencing Center for Infectious Disease"/>
            <person name="Wu L."/>
            <person name="Ma J."/>
        </authorList>
    </citation>
    <scope>NUCLEOTIDE SEQUENCE [LARGE SCALE GENOMIC DNA]</scope>
    <source>
        <strain evidence="12">NBRC 107710</strain>
    </source>
</reference>
<reference evidence="9" key="1">
    <citation type="journal article" date="2014" name="Int. J. Syst. Evol. Microbiol.">
        <title>Complete genome of a new Firmicutes species belonging to the dominant human colonic microbiota ('Ruminococcus bicirculans') reveals two chromosomes and a selective capacity to utilize plant glucans.</title>
        <authorList>
            <consortium name="NISC Comparative Sequencing Program"/>
            <person name="Wegmann U."/>
            <person name="Louis P."/>
            <person name="Goesmann A."/>
            <person name="Henrissat B."/>
            <person name="Duncan S.H."/>
            <person name="Flint H.J."/>
        </authorList>
    </citation>
    <scope>NUCLEOTIDE SEQUENCE</scope>
    <source>
        <strain evidence="9">NBRC 107710</strain>
    </source>
</reference>
<dbReference type="NCBIfam" id="NF041166">
    <property type="entry name" value="f2_encap_cargo1"/>
    <property type="match status" value="1"/>
</dbReference>
<dbReference type="InterPro" id="IPR015424">
    <property type="entry name" value="PyrdxlP-dep_Trfase"/>
</dbReference>
<dbReference type="Proteomes" id="UP001156881">
    <property type="component" value="Unassembled WGS sequence"/>
</dbReference>
<dbReference type="EC" id="2.8.1.7" evidence="3"/>
<evidence type="ECO:0000259" key="8">
    <source>
        <dbReference type="Pfam" id="PF00266"/>
    </source>
</evidence>
<comment type="caution">
    <text evidence="10">The sequence shown here is derived from an EMBL/GenBank/DDBJ whole genome shotgun (WGS) entry which is preliminary data.</text>
</comment>
<accession>A0A7W6F4Z9</accession>
<dbReference type="GO" id="GO:0016829">
    <property type="term" value="F:lyase activity"/>
    <property type="evidence" value="ECO:0007669"/>
    <property type="project" value="UniProtKB-KW"/>
</dbReference>
<dbReference type="PANTHER" id="PTHR43586:SF8">
    <property type="entry name" value="CYSTEINE DESULFURASE 1, CHLOROPLASTIC"/>
    <property type="match status" value="1"/>
</dbReference>
<dbReference type="InterPro" id="IPR000192">
    <property type="entry name" value="Aminotrans_V_dom"/>
</dbReference>
<dbReference type="RefSeq" id="WP_183501510.1">
    <property type="nucleotide sequence ID" value="NZ_BSPG01000005.1"/>
</dbReference>
<evidence type="ECO:0000256" key="6">
    <source>
        <dbReference type="ARBA" id="ARBA00050776"/>
    </source>
</evidence>
<dbReference type="PANTHER" id="PTHR43586">
    <property type="entry name" value="CYSTEINE DESULFURASE"/>
    <property type="match status" value="1"/>
</dbReference>
<evidence type="ECO:0000256" key="4">
    <source>
        <dbReference type="ARBA" id="ARBA00022679"/>
    </source>
</evidence>
<keyword evidence="4 10" id="KW-0808">Transferase</keyword>
<gene>
    <name evidence="9" type="ORF">GCM10007884_15710</name>
    <name evidence="10" type="ORF">GGR33_000189</name>
</gene>
<evidence type="ECO:0000313" key="12">
    <source>
        <dbReference type="Proteomes" id="UP001156881"/>
    </source>
</evidence>
<dbReference type="Proteomes" id="UP000517759">
    <property type="component" value="Unassembled WGS sequence"/>
</dbReference>
<dbReference type="SUPFAM" id="SSF53383">
    <property type="entry name" value="PLP-dependent transferases"/>
    <property type="match status" value="1"/>
</dbReference>
<protein>
    <recommendedName>
        <fullName evidence="3">cysteine desulfurase</fullName>
        <ecNumber evidence="3">2.8.1.7</ecNumber>
    </recommendedName>
</protein>
<dbReference type="CDD" id="cd06453">
    <property type="entry name" value="SufS_like"/>
    <property type="match status" value="1"/>
</dbReference>
<evidence type="ECO:0000313" key="9">
    <source>
        <dbReference type="EMBL" id="GLS43586.1"/>
    </source>
</evidence>
<keyword evidence="12" id="KW-1185">Reference proteome</keyword>
<feature type="domain" description="Aminotransferase class V" evidence="8">
    <location>
        <begin position="285"/>
        <end position="654"/>
    </location>
</feature>
<sequence length="664" mass="69530">MTTPEVGFAVPTGAPRDLAHADLVGRLAREIYGQGNAASAPFAPSLPASPQLPQGAESLTQASGHPAVPGGPVGTPSAPSGAMPSGYQPDASVLAARNVVGPAVGLPGLTGPAPANPVGGTPAPVSAGFLDTTTIPSVHPLLDPLAPARLPEFFVPSLPDVVAFLPGGPDLRRQIAADHPRAAGFAGAIAPGVVPAGPSGSSDAVRTVEHDDDEPFSSGDYYFLTGPTRTSKPHASPRVEPSRNCGPAPRVTSQGSSPVGAPFDVEHVRKDFPALHQSINGHRLVWLDNAATTHKPQSVIDATSEFYGRHNSNIHRAAHTLAARSTDLFEGGREKVRRFLNAPSKDDIVFLRGTTEAINLVAASYGRANIGPGDEIIVSTIEHHANIVPWQLLTQATGAALRVIPVNDRGEIIFEQFAALLSGRTKIVSITHVANALGTVNPVREIIALSHAYGVPVLVDAAQSTPHIPIDVQSLDADFVVFSGHKVFGPTGIGALYGKKHLLEAMPPWQGGGHMIEDVTFAKTVYKGAPEKFEAGTPDIAGAVGLGAALDYLESVGLPAIAAYEHDLLEYAQAGLADIKGLRLIGTAREKASVMSFVIEGQDNAAVAQHLDRHGVAVRSGHHCALPALRRFGVDQSIRASLAFYNNREDVDIFLKALQRLPRH</sequence>
<dbReference type="InterPro" id="IPR010970">
    <property type="entry name" value="Cys_dSase_SufS"/>
</dbReference>
<evidence type="ECO:0000313" key="10">
    <source>
        <dbReference type="EMBL" id="MBB3900709.1"/>
    </source>
</evidence>
<evidence type="ECO:0000256" key="3">
    <source>
        <dbReference type="ARBA" id="ARBA00012239"/>
    </source>
</evidence>
<dbReference type="InterPro" id="IPR015422">
    <property type="entry name" value="PyrdxlP-dep_Trfase_small"/>
</dbReference>
<dbReference type="GO" id="GO:0030170">
    <property type="term" value="F:pyridoxal phosphate binding"/>
    <property type="evidence" value="ECO:0007669"/>
    <property type="project" value="InterPro"/>
</dbReference>
<dbReference type="NCBIfam" id="TIGR01979">
    <property type="entry name" value="sufS"/>
    <property type="match status" value="1"/>
</dbReference>
<evidence type="ECO:0000313" key="11">
    <source>
        <dbReference type="Proteomes" id="UP000517759"/>
    </source>
</evidence>
<dbReference type="AlphaFoldDB" id="A0A7W6F4Z9"/>